<gene>
    <name evidence="1" type="ORF">TWF730_003187</name>
</gene>
<evidence type="ECO:0000313" key="1">
    <source>
        <dbReference type="EMBL" id="KAK6335810.1"/>
    </source>
</evidence>
<keyword evidence="2" id="KW-1185">Reference proteome</keyword>
<dbReference type="AlphaFoldDB" id="A0AAV9U545"/>
<name>A0AAV9U545_9PEZI</name>
<sequence>MIGATPTLNEWFPDPSIPILLGGSPLHANNIPDLQTTGDQIFEQIAESTRTNITGQIDTDNIIIPEEVVYLLADFKSVTAR</sequence>
<comment type="caution">
    <text evidence="1">The sequence shown here is derived from an EMBL/GenBank/DDBJ whole genome shotgun (WGS) entry which is preliminary data.</text>
</comment>
<accession>A0AAV9U545</accession>
<dbReference type="Proteomes" id="UP001373714">
    <property type="component" value="Unassembled WGS sequence"/>
</dbReference>
<organism evidence="1 2">
    <name type="scientific">Orbilia blumenaviensis</name>
    <dbReference type="NCBI Taxonomy" id="1796055"/>
    <lineage>
        <taxon>Eukaryota</taxon>
        <taxon>Fungi</taxon>
        <taxon>Dikarya</taxon>
        <taxon>Ascomycota</taxon>
        <taxon>Pezizomycotina</taxon>
        <taxon>Orbiliomycetes</taxon>
        <taxon>Orbiliales</taxon>
        <taxon>Orbiliaceae</taxon>
        <taxon>Orbilia</taxon>
    </lineage>
</organism>
<protein>
    <submittedName>
        <fullName evidence="1">Uncharacterized protein</fullName>
    </submittedName>
</protein>
<dbReference type="EMBL" id="JAVHNS010000014">
    <property type="protein sequence ID" value="KAK6335810.1"/>
    <property type="molecule type" value="Genomic_DNA"/>
</dbReference>
<reference evidence="1 2" key="1">
    <citation type="submission" date="2019-10" db="EMBL/GenBank/DDBJ databases">
        <authorList>
            <person name="Palmer J.M."/>
        </authorList>
    </citation>
    <scope>NUCLEOTIDE SEQUENCE [LARGE SCALE GENOMIC DNA]</scope>
    <source>
        <strain evidence="1 2">TWF730</strain>
    </source>
</reference>
<proteinExistence type="predicted"/>
<evidence type="ECO:0000313" key="2">
    <source>
        <dbReference type="Proteomes" id="UP001373714"/>
    </source>
</evidence>